<reference evidence="2" key="1">
    <citation type="journal article" date="2020" name="Stud. Mycol.">
        <title>101 Dothideomycetes genomes: a test case for predicting lifestyles and emergence of pathogens.</title>
        <authorList>
            <person name="Haridas S."/>
            <person name="Albert R."/>
            <person name="Binder M."/>
            <person name="Bloem J."/>
            <person name="Labutti K."/>
            <person name="Salamov A."/>
            <person name="Andreopoulos B."/>
            <person name="Baker S."/>
            <person name="Barry K."/>
            <person name="Bills G."/>
            <person name="Bluhm B."/>
            <person name="Cannon C."/>
            <person name="Castanera R."/>
            <person name="Culley D."/>
            <person name="Daum C."/>
            <person name="Ezra D."/>
            <person name="Gonzalez J."/>
            <person name="Henrissat B."/>
            <person name="Kuo A."/>
            <person name="Liang C."/>
            <person name="Lipzen A."/>
            <person name="Lutzoni F."/>
            <person name="Magnuson J."/>
            <person name="Mondo S."/>
            <person name="Nolan M."/>
            <person name="Ohm R."/>
            <person name="Pangilinan J."/>
            <person name="Park H.-J."/>
            <person name="Ramirez L."/>
            <person name="Alfaro M."/>
            <person name="Sun H."/>
            <person name="Tritt A."/>
            <person name="Yoshinaga Y."/>
            <person name="Zwiers L.-H."/>
            <person name="Turgeon B."/>
            <person name="Goodwin S."/>
            <person name="Spatafora J."/>
            <person name="Crous P."/>
            <person name="Grigoriev I."/>
        </authorList>
    </citation>
    <scope>NUCLEOTIDE SEQUENCE</scope>
    <source>
        <strain evidence="2">CBS 122681</strain>
    </source>
</reference>
<evidence type="ECO:0000256" key="1">
    <source>
        <dbReference type="SAM" id="MobiDB-lite"/>
    </source>
</evidence>
<name>A0A6A6SMG4_9PLEO</name>
<organism evidence="2 3">
    <name type="scientific">Lophiostoma macrostomum CBS 122681</name>
    <dbReference type="NCBI Taxonomy" id="1314788"/>
    <lineage>
        <taxon>Eukaryota</taxon>
        <taxon>Fungi</taxon>
        <taxon>Dikarya</taxon>
        <taxon>Ascomycota</taxon>
        <taxon>Pezizomycotina</taxon>
        <taxon>Dothideomycetes</taxon>
        <taxon>Pleosporomycetidae</taxon>
        <taxon>Pleosporales</taxon>
        <taxon>Lophiostomataceae</taxon>
        <taxon>Lophiostoma</taxon>
    </lineage>
</organism>
<dbReference type="AlphaFoldDB" id="A0A6A6SMG4"/>
<dbReference type="OrthoDB" id="3494771at2759"/>
<evidence type="ECO:0000313" key="3">
    <source>
        <dbReference type="Proteomes" id="UP000799324"/>
    </source>
</evidence>
<dbReference type="EMBL" id="MU004554">
    <property type="protein sequence ID" value="KAF2648157.1"/>
    <property type="molecule type" value="Genomic_DNA"/>
</dbReference>
<dbReference type="Proteomes" id="UP000799324">
    <property type="component" value="Unassembled WGS sequence"/>
</dbReference>
<feature type="compositionally biased region" description="Low complexity" evidence="1">
    <location>
        <begin position="9"/>
        <end position="23"/>
    </location>
</feature>
<accession>A0A6A6SMG4</accession>
<keyword evidence="3" id="KW-1185">Reference proteome</keyword>
<sequence>MSSRTSYESTKTGVSTSTSSTASFIKPSESAAAKSPNVAKKTWNAIKKHAKEHHESVNAAYSTYYGQGLGPDGRLARQAAYRG</sequence>
<proteinExistence type="predicted"/>
<protein>
    <submittedName>
        <fullName evidence="2">Uncharacterized protein</fullName>
    </submittedName>
</protein>
<evidence type="ECO:0000313" key="2">
    <source>
        <dbReference type="EMBL" id="KAF2648157.1"/>
    </source>
</evidence>
<feature type="region of interest" description="Disordered" evidence="1">
    <location>
        <begin position="1"/>
        <end position="38"/>
    </location>
</feature>
<gene>
    <name evidence="2" type="ORF">K491DRAFT_256947</name>
</gene>